<accession>A0A645F0V4</accession>
<comment type="caution">
    <text evidence="1">The sequence shown here is derived from an EMBL/GenBank/DDBJ whole genome shotgun (WGS) entry which is preliminary data.</text>
</comment>
<dbReference type="AlphaFoldDB" id="A0A645F0V4"/>
<reference evidence="1" key="1">
    <citation type="submission" date="2019-08" db="EMBL/GenBank/DDBJ databases">
        <authorList>
            <person name="Kucharzyk K."/>
            <person name="Murdoch R.W."/>
            <person name="Higgins S."/>
            <person name="Loffler F."/>
        </authorList>
    </citation>
    <scope>NUCLEOTIDE SEQUENCE</scope>
</reference>
<gene>
    <name evidence="1" type="ORF">SDC9_154318</name>
</gene>
<proteinExistence type="predicted"/>
<name>A0A645F0V4_9ZZZZ</name>
<sequence>MVGQFLHGQQAGDVLRQQAEGLGMMLFAHQVHLPFHIGFDGVELGCEFGAQALPVWSGF</sequence>
<dbReference type="EMBL" id="VSSQ01053021">
    <property type="protein sequence ID" value="MPN07059.1"/>
    <property type="molecule type" value="Genomic_DNA"/>
</dbReference>
<protein>
    <submittedName>
        <fullName evidence="1">Uncharacterized protein</fullName>
    </submittedName>
</protein>
<evidence type="ECO:0000313" key="1">
    <source>
        <dbReference type="EMBL" id="MPN07059.1"/>
    </source>
</evidence>
<organism evidence="1">
    <name type="scientific">bioreactor metagenome</name>
    <dbReference type="NCBI Taxonomy" id="1076179"/>
    <lineage>
        <taxon>unclassified sequences</taxon>
        <taxon>metagenomes</taxon>
        <taxon>ecological metagenomes</taxon>
    </lineage>
</organism>